<proteinExistence type="predicted"/>
<dbReference type="AlphaFoldDB" id="A0A0N0BBP6"/>
<dbReference type="EMBL" id="KQ436043">
    <property type="protein sequence ID" value="KOX67491.1"/>
    <property type="molecule type" value="Genomic_DNA"/>
</dbReference>
<gene>
    <name evidence="2" type="ORF">WN51_07991</name>
</gene>
<feature type="region of interest" description="Disordered" evidence="1">
    <location>
        <begin position="33"/>
        <end position="52"/>
    </location>
</feature>
<name>A0A0N0BBP6_9HYME</name>
<evidence type="ECO:0000313" key="2">
    <source>
        <dbReference type="EMBL" id="KOX67491.1"/>
    </source>
</evidence>
<organism evidence="2 3">
    <name type="scientific">Melipona quadrifasciata</name>
    <dbReference type="NCBI Taxonomy" id="166423"/>
    <lineage>
        <taxon>Eukaryota</taxon>
        <taxon>Metazoa</taxon>
        <taxon>Ecdysozoa</taxon>
        <taxon>Arthropoda</taxon>
        <taxon>Hexapoda</taxon>
        <taxon>Insecta</taxon>
        <taxon>Pterygota</taxon>
        <taxon>Neoptera</taxon>
        <taxon>Endopterygota</taxon>
        <taxon>Hymenoptera</taxon>
        <taxon>Apocrita</taxon>
        <taxon>Aculeata</taxon>
        <taxon>Apoidea</taxon>
        <taxon>Anthophila</taxon>
        <taxon>Apidae</taxon>
        <taxon>Melipona</taxon>
    </lineage>
</organism>
<accession>A0A0N0BBP6</accession>
<protein>
    <submittedName>
        <fullName evidence="2">Uncharacterized protein</fullName>
    </submittedName>
</protein>
<feature type="compositionally biased region" description="Basic and acidic residues" evidence="1">
    <location>
        <begin position="36"/>
        <end position="49"/>
    </location>
</feature>
<evidence type="ECO:0000256" key="1">
    <source>
        <dbReference type="SAM" id="MobiDB-lite"/>
    </source>
</evidence>
<dbReference type="Proteomes" id="UP000053105">
    <property type="component" value="Unassembled WGS sequence"/>
</dbReference>
<sequence>MAFRPGNWKLRGLNVRALLEERWQLATRNNFSRNSAGERENGGEARREQSSYPLSAEVLVSNPTFHQFPKPSYKFYDIHTEDKHGTVSAKALFSFNSPILATEWINRGKQQPQRNHSDQPYLRHCKCSKNNRNEAKYIVDVPKLLINSSIDNHIEPERVLTCPNKMNSGINSVVRVKLYSYLNIVEWSSVNPWISLRQLLENQSKAFTTIVALFSVVKKIYAEKYAKGSQRRLQEMPERVIGSPGERLNKAYKSG</sequence>
<keyword evidence="3" id="KW-1185">Reference proteome</keyword>
<evidence type="ECO:0000313" key="3">
    <source>
        <dbReference type="Proteomes" id="UP000053105"/>
    </source>
</evidence>
<reference evidence="2 3" key="1">
    <citation type="submission" date="2015-07" db="EMBL/GenBank/DDBJ databases">
        <title>The genome of Melipona quadrifasciata.</title>
        <authorList>
            <person name="Pan H."/>
            <person name="Kapheim K."/>
        </authorList>
    </citation>
    <scope>NUCLEOTIDE SEQUENCE [LARGE SCALE GENOMIC DNA]</scope>
    <source>
        <strain evidence="2">0111107301</strain>
        <tissue evidence="2">Whole body</tissue>
    </source>
</reference>